<evidence type="ECO:0000256" key="9">
    <source>
        <dbReference type="RuleBase" id="RU000688"/>
    </source>
</evidence>
<evidence type="ECO:0000256" key="7">
    <source>
        <dbReference type="ARBA" id="ARBA00023170"/>
    </source>
</evidence>
<protein>
    <submittedName>
        <fullName evidence="13">Beta-1 adrenergic receptor-like</fullName>
    </submittedName>
</protein>
<sequence length="292" mass="32885">MFTSVLTTLTILMILLLNTLMLFTLRRVNSIQPTTKIFLASLTLSDLGSGLCWIPRLVELFAVRWLLGNFLCAIQNIVAFIFNSLSMWSLLLLTIDRYISISHPLRYPSLMTVFRSKVMVCSTWTVTFIIFILMYGTNDSATVSQDGPIQLCMALKDDWRVYLVAALFVISLATIFILYARISLAARNQARRIAAENRAGNGQGGQRVSTKSTTTIIIITGTLTITWAPAVIINGISPKTQWGIYDKYMIIMLAQALFLSNSWLNVVIYYLRNKDLRQELHRLLPCLTGANV</sequence>
<dbReference type="SMART" id="SM01381">
    <property type="entry name" value="7TM_GPCR_Srsx"/>
    <property type="match status" value="1"/>
</dbReference>
<keyword evidence="12" id="KW-1185">Reference proteome</keyword>
<dbReference type="PRINTS" id="PR00237">
    <property type="entry name" value="GPCRRHODOPSN"/>
</dbReference>
<comment type="subcellular location">
    <subcellularLocation>
        <location evidence="1">Cell membrane</location>
        <topology evidence="1">Multi-pass membrane protein</topology>
    </subcellularLocation>
</comment>
<evidence type="ECO:0000256" key="4">
    <source>
        <dbReference type="ARBA" id="ARBA00022989"/>
    </source>
</evidence>
<keyword evidence="8 9" id="KW-0807">Transducer</keyword>
<dbReference type="OMA" id="CKIYISM"/>
<feature type="transmembrane region" description="Helical" evidence="10">
    <location>
        <begin position="116"/>
        <end position="136"/>
    </location>
</feature>
<evidence type="ECO:0000256" key="10">
    <source>
        <dbReference type="SAM" id="Phobius"/>
    </source>
</evidence>
<dbReference type="GeneID" id="110979469"/>
<dbReference type="PRINTS" id="PR01102">
    <property type="entry name" value="5HT6RECEPTR"/>
</dbReference>
<dbReference type="Pfam" id="PF00001">
    <property type="entry name" value="7tm_1"/>
    <property type="match status" value="1"/>
</dbReference>
<name>A0A8B7YCJ9_ACAPL</name>
<dbReference type="PROSITE" id="PS00237">
    <property type="entry name" value="G_PROTEIN_RECEP_F1_1"/>
    <property type="match status" value="1"/>
</dbReference>
<reference evidence="13" key="1">
    <citation type="submission" date="2025-08" db="UniProtKB">
        <authorList>
            <consortium name="RefSeq"/>
        </authorList>
    </citation>
    <scope>IDENTIFICATION</scope>
</reference>
<dbReference type="AlphaFoldDB" id="A0A8B7YCJ9"/>
<dbReference type="PANTHER" id="PTHR24249">
    <property type="entry name" value="HISTAMINE RECEPTOR-RELATED G-PROTEIN COUPLED RECEPTOR"/>
    <property type="match status" value="1"/>
</dbReference>
<dbReference type="GO" id="GO:0005886">
    <property type="term" value="C:plasma membrane"/>
    <property type="evidence" value="ECO:0007669"/>
    <property type="project" value="UniProtKB-SubCell"/>
</dbReference>
<keyword evidence="4 10" id="KW-1133">Transmembrane helix</keyword>
<evidence type="ECO:0000256" key="1">
    <source>
        <dbReference type="ARBA" id="ARBA00004651"/>
    </source>
</evidence>
<evidence type="ECO:0000259" key="11">
    <source>
        <dbReference type="PROSITE" id="PS50262"/>
    </source>
</evidence>
<dbReference type="GO" id="GO:0004930">
    <property type="term" value="F:G protein-coupled receptor activity"/>
    <property type="evidence" value="ECO:0007669"/>
    <property type="project" value="UniProtKB-KW"/>
</dbReference>
<feature type="transmembrane region" description="Helical" evidence="10">
    <location>
        <begin position="161"/>
        <end position="182"/>
    </location>
</feature>
<dbReference type="Gene3D" id="1.20.1070.10">
    <property type="entry name" value="Rhodopsin 7-helix transmembrane proteins"/>
    <property type="match status" value="1"/>
</dbReference>
<dbReference type="OrthoDB" id="10042731at2759"/>
<evidence type="ECO:0000313" key="12">
    <source>
        <dbReference type="Proteomes" id="UP000694845"/>
    </source>
</evidence>
<feature type="transmembrane region" description="Helical" evidence="10">
    <location>
        <begin position="216"/>
        <end position="236"/>
    </location>
</feature>
<dbReference type="InterPro" id="IPR050569">
    <property type="entry name" value="TAAR"/>
</dbReference>
<evidence type="ECO:0000256" key="8">
    <source>
        <dbReference type="ARBA" id="ARBA00023224"/>
    </source>
</evidence>
<accession>A0A8B7YCJ9</accession>
<dbReference type="SUPFAM" id="SSF81321">
    <property type="entry name" value="Family A G protein-coupled receptor-like"/>
    <property type="match status" value="1"/>
</dbReference>
<feature type="transmembrane region" description="Helical" evidence="10">
    <location>
        <begin position="248"/>
        <end position="271"/>
    </location>
</feature>
<feature type="transmembrane region" description="Helical" evidence="10">
    <location>
        <begin position="77"/>
        <end position="95"/>
    </location>
</feature>
<keyword evidence="2" id="KW-1003">Cell membrane</keyword>
<evidence type="ECO:0000256" key="2">
    <source>
        <dbReference type="ARBA" id="ARBA00022475"/>
    </source>
</evidence>
<dbReference type="PROSITE" id="PS50262">
    <property type="entry name" value="G_PROTEIN_RECEP_F1_2"/>
    <property type="match status" value="1"/>
</dbReference>
<feature type="transmembrane region" description="Helical" evidence="10">
    <location>
        <begin position="37"/>
        <end position="57"/>
    </location>
</feature>
<keyword evidence="7 9" id="KW-0675">Receptor</keyword>
<feature type="domain" description="G-protein coupled receptors family 1 profile" evidence="11">
    <location>
        <begin position="17"/>
        <end position="269"/>
    </location>
</feature>
<dbReference type="RefSeq" id="XP_022090978.1">
    <property type="nucleotide sequence ID" value="XM_022235286.1"/>
</dbReference>
<keyword evidence="6 10" id="KW-0472">Membrane</keyword>
<evidence type="ECO:0000256" key="5">
    <source>
        <dbReference type="ARBA" id="ARBA00023040"/>
    </source>
</evidence>
<gene>
    <name evidence="13" type="primary">LOC110979469</name>
</gene>
<dbReference type="InterPro" id="IPR017452">
    <property type="entry name" value="GPCR_Rhodpsn_7TM"/>
</dbReference>
<dbReference type="InterPro" id="IPR000276">
    <property type="entry name" value="GPCR_Rhodpsn"/>
</dbReference>
<comment type="similarity">
    <text evidence="9">Belongs to the G-protein coupled receptor 1 family.</text>
</comment>
<evidence type="ECO:0000313" key="13">
    <source>
        <dbReference type="RefSeq" id="XP_022090978.1"/>
    </source>
</evidence>
<evidence type="ECO:0000256" key="6">
    <source>
        <dbReference type="ARBA" id="ARBA00023136"/>
    </source>
</evidence>
<dbReference type="Proteomes" id="UP000694845">
    <property type="component" value="Unplaced"/>
</dbReference>
<keyword evidence="5 9" id="KW-0297">G-protein coupled receptor</keyword>
<dbReference type="CDD" id="cd00637">
    <property type="entry name" value="7tm_classA_rhodopsin-like"/>
    <property type="match status" value="1"/>
</dbReference>
<organism evidence="12 13">
    <name type="scientific">Acanthaster planci</name>
    <name type="common">Crown-of-thorns starfish</name>
    <dbReference type="NCBI Taxonomy" id="133434"/>
    <lineage>
        <taxon>Eukaryota</taxon>
        <taxon>Metazoa</taxon>
        <taxon>Echinodermata</taxon>
        <taxon>Eleutherozoa</taxon>
        <taxon>Asterozoa</taxon>
        <taxon>Asteroidea</taxon>
        <taxon>Valvatacea</taxon>
        <taxon>Valvatida</taxon>
        <taxon>Acanthasteridae</taxon>
        <taxon>Acanthaster</taxon>
    </lineage>
</organism>
<proteinExistence type="inferred from homology"/>
<evidence type="ECO:0000256" key="3">
    <source>
        <dbReference type="ARBA" id="ARBA00022692"/>
    </source>
</evidence>
<feature type="transmembrane region" description="Helical" evidence="10">
    <location>
        <begin position="6"/>
        <end position="25"/>
    </location>
</feature>
<keyword evidence="3 9" id="KW-0812">Transmembrane</keyword>
<dbReference type="KEGG" id="aplc:110979469"/>